<proteinExistence type="predicted"/>
<reference evidence="2" key="1">
    <citation type="journal article" date="2016" name="Nat. Biotechnol.">
        <title>Sequencing wild and cultivated cassava and related species reveals extensive interspecific hybridization and genetic diversity.</title>
        <authorList>
            <person name="Bredeson J.V."/>
            <person name="Lyons J.B."/>
            <person name="Prochnik S.E."/>
            <person name="Wu G.A."/>
            <person name="Ha C.M."/>
            <person name="Edsinger-Gonzales E."/>
            <person name="Grimwood J."/>
            <person name="Schmutz J."/>
            <person name="Rabbi I.Y."/>
            <person name="Egesi C."/>
            <person name="Nauluvula P."/>
            <person name="Lebot V."/>
            <person name="Ndunguru J."/>
            <person name="Mkamilo G."/>
            <person name="Bart R.S."/>
            <person name="Setter T.L."/>
            <person name="Gleadow R.M."/>
            <person name="Kulakow P."/>
            <person name="Ferguson M.E."/>
            <person name="Rounsley S."/>
            <person name="Rokhsar D.S."/>
        </authorList>
    </citation>
    <scope>NUCLEOTIDE SEQUENCE [LARGE SCALE GENOMIC DNA]</scope>
    <source>
        <strain evidence="2">cv. AM560-2</strain>
    </source>
</reference>
<evidence type="ECO:0000313" key="1">
    <source>
        <dbReference type="EMBL" id="KAG8648078.1"/>
    </source>
</evidence>
<dbReference type="EMBL" id="CM004395">
    <property type="protein sequence ID" value="KAG8648078.1"/>
    <property type="molecule type" value="Genomic_DNA"/>
</dbReference>
<comment type="caution">
    <text evidence="1">The sequence shown here is derived from an EMBL/GenBank/DDBJ whole genome shotgun (WGS) entry which is preliminary data.</text>
</comment>
<accession>A0ACB7H8T7</accession>
<sequence length="309" mass="35468">MRKDLLAASVPKKRRGSNKECRVIKELPLFPYFLHSCGRFAESMVEEKKSEQCFESVNNTAEDHQHKKKKLLKRLNFEELGLDPPPELPSEWMNKIEKKGGVDVKLVIMKQMFPTDLNPHHDRLSIPFRQIRNEFLTEDEKTKLIEQKSITVKLMEPCGSESELYLRQWNLKNTSCYALTTRWKQVIKEFKQNDIIQLWSFRVQGELQLALIKVPYASASASASASTDKFSLLRTKKSKGNFCFVSPQIPELVLIAIVSPQYSVFRASSEPKVIITIISVGAMPSLLINFDARRVDDEVDQKFSGVCEL</sequence>
<organism evidence="1 2">
    <name type="scientific">Manihot esculenta</name>
    <name type="common">Cassava</name>
    <name type="synonym">Jatropha manihot</name>
    <dbReference type="NCBI Taxonomy" id="3983"/>
    <lineage>
        <taxon>Eukaryota</taxon>
        <taxon>Viridiplantae</taxon>
        <taxon>Streptophyta</taxon>
        <taxon>Embryophyta</taxon>
        <taxon>Tracheophyta</taxon>
        <taxon>Spermatophyta</taxon>
        <taxon>Magnoliopsida</taxon>
        <taxon>eudicotyledons</taxon>
        <taxon>Gunneridae</taxon>
        <taxon>Pentapetalae</taxon>
        <taxon>rosids</taxon>
        <taxon>fabids</taxon>
        <taxon>Malpighiales</taxon>
        <taxon>Euphorbiaceae</taxon>
        <taxon>Crotonoideae</taxon>
        <taxon>Manihoteae</taxon>
        <taxon>Manihot</taxon>
    </lineage>
</organism>
<protein>
    <submittedName>
        <fullName evidence="1">Uncharacterized protein</fullName>
    </submittedName>
</protein>
<keyword evidence="2" id="KW-1185">Reference proteome</keyword>
<evidence type="ECO:0000313" key="2">
    <source>
        <dbReference type="Proteomes" id="UP000091857"/>
    </source>
</evidence>
<gene>
    <name evidence="1" type="ORF">MANES_09G146800v8</name>
</gene>
<dbReference type="Proteomes" id="UP000091857">
    <property type="component" value="Chromosome 9"/>
</dbReference>
<name>A0ACB7H8T7_MANES</name>